<dbReference type="HOGENOM" id="CLU_025524_5_0_1"/>
<evidence type="ECO:0000256" key="11">
    <source>
        <dbReference type="ARBA" id="ARBA00068630"/>
    </source>
</evidence>
<evidence type="ECO:0000256" key="3">
    <source>
        <dbReference type="ARBA" id="ARBA00022553"/>
    </source>
</evidence>
<keyword evidence="1" id="KW-1017">Isopeptide bond</keyword>
<keyword evidence="14" id="KW-0175">Coiled coil</keyword>
<evidence type="ECO:0000256" key="15">
    <source>
        <dbReference type="SAM" id="MobiDB-lite"/>
    </source>
</evidence>
<dbReference type="InterPro" id="IPR007529">
    <property type="entry name" value="Znf_HIT"/>
</dbReference>
<gene>
    <name evidence="17" type="ORF">CTHT_0004710</name>
</gene>
<protein>
    <recommendedName>
        <fullName evidence="11">Box C/D snoRNA protein 1</fullName>
    </recommendedName>
    <alternativeName>
        <fullName evidence="12">Zinc finger HIT domain-containing protein 6</fullName>
    </alternativeName>
</protein>
<feature type="region of interest" description="Disordered" evidence="15">
    <location>
        <begin position="373"/>
        <end position="525"/>
    </location>
</feature>
<dbReference type="Pfam" id="PF04438">
    <property type="entry name" value="zf-HIT"/>
    <property type="match status" value="1"/>
</dbReference>
<dbReference type="GO" id="GO:0008270">
    <property type="term" value="F:zinc ion binding"/>
    <property type="evidence" value="ECO:0007669"/>
    <property type="project" value="UniProtKB-UniRule"/>
</dbReference>
<feature type="coiled-coil region" evidence="14">
    <location>
        <begin position="73"/>
        <end position="100"/>
    </location>
</feature>
<dbReference type="eggNOG" id="KOG2858">
    <property type="taxonomic scope" value="Eukaryota"/>
</dbReference>
<evidence type="ECO:0000256" key="14">
    <source>
        <dbReference type="SAM" id="Coils"/>
    </source>
</evidence>
<feature type="compositionally biased region" description="Low complexity" evidence="15">
    <location>
        <begin position="472"/>
        <end position="494"/>
    </location>
</feature>
<keyword evidence="18" id="KW-1185">Reference proteome</keyword>
<evidence type="ECO:0000256" key="8">
    <source>
        <dbReference type="ARBA" id="ARBA00049598"/>
    </source>
</evidence>
<dbReference type="PANTHER" id="PTHR13483:SF11">
    <property type="entry name" value="ZINC FINGER HIT DOMAIN-CONTAINING PROTEIN 3"/>
    <property type="match status" value="1"/>
</dbReference>
<keyword evidence="3" id="KW-0597">Phosphoprotein</keyword>
<proteinExistence type="inferred from homology"/>
<dbReference type="OMA" id="RACKRNE"/>
<feature type="compositionally biased region" description="Acidic residues" evidence="15">
    <location>
        <begin position="410"/>
        <end position="425"/>
    </location>
</feature>
<keyword evidence="2" id="KW-0690">Ribosome biogenesis</keyword>
<dbReference type="OrthoDB" id="272357at2759"/>
<evidence type="ECO:0000256" key="12">
    <source>
        <dbReference type="ARBA" id="ARBA00077531"/>
    </source>
</evidence>
<dbReference type="GO" id="GO:0000463">
    <property type="term" value="P:maturation of LSU-rRNA from tricistronic rRNA transcript (SSU-rRNA, 5.8S rRNA, LSU-rRNA)"/>
    <property type="evidence" value="ECO:0007669"/>
    <property type="project" value="TreeGrafter"/>
</dbReference>
<keyword evidence="6" id="KW-0862">Zinc</keyword>
<feature type="domain" description="HIT-type" evidence="16">
    <location>
        <begin position="11"/>
        <end position="45"/>
    </location>
</feature>
<name>G0RXY3_CHATD</name>
<sequence>MSETTPLSALCSICHSQAPKYKCPGCGARTCSLDCVKKHKVRADCSGKRNPAAYIPLEKLRTEAGIDHDYNFLHSIERAIERAEKDIIEERRILNEKELRPVDEDRAFRKIWIGEELRHIPVEELRKKRSAQNSIQKIIPGFDKQVRRRLRELDIDVIVAPSGLSRHKENKTCFYNKDRLINWQVEWLIYGTLPVRLTFQPQQQPHRILYRTLESNSLANGLAGALQWWHRGQTAEYRKKLEISSDYYRDDDAHPNKRRKIRQDDIPFFTTNALPFPAEYQHQDFDKSTWSPAPYTTQDVSGAWSNDIPAPYEPPTLESALTTCRFFLAFVERSKPNQKLLLPVAANDNFTNILAGRTVIEFPTIHAVAPGVTGLPAGWSVVDGPRGQKRAPENGNSSGPSKKPKADADSSSEAEEGEVDDDFEMPDANAGGGAASDEDDDSDNDSTSSTSNSSESSSDEEGEVWEGDPNLTASTSSPAHAETPTAPAVTAADTHQPEGAQRKSPSLTPKRLVDYRSSDEDYISW</sequence>
<dbReference type="FunFam" id="3.30.60.190:FF:000001">
    <property type="entry name" value="box C/D snoRNA protein 1"/>
    <property type="match status" value="1"/>
</dbReference>
<dbReference type="GO" id="GO:0048254">
    <property type="term" value="P:snoRNA localization"/>
    <property type="evidence" value="ECO:0007669"/>
    <property type="project" value="TreeGrafter"/>
</dbReference>
<dbReference type="AlphaFoldDB" id="G0RXY3"/>
<feature type="compositionally biased region" description="Acidic residues" evidence="15">
    <location>
        <begin position="457"/>
        <end position="466"/>
    </location>
</feature>
<dbReference type="GO" id="GO:0000492">
    <property type="term" value="P:box C/D snoRNP assembly"/>
    <property type="evidence" value="ECO:0007669"/>
    <property type="project" value="TreeGrafter"/>
</dbReference>
<dbReference type="GeneID" id="18254509"/>
<comment type="subunit">
    <text evidence="10">Interacts with FBL, SNU13, NOP58, NUFIP1, RUVBL1, RUVBL2 and TAF9. Interacts (via HIT-type zinc finger) with the RUVBL1/RUVBL2 complex in the presence of ADP.</text>
</comment>
<dbReference type="EMBL" id="GL988032">
    <property type="protein sequence ID" value="EGS23769.1"/>
    <property type="molecule type" value="Genomic_DNA"/>
</dbReference>
<accession>G0RXY3</accession>
<keyword evidence="5 13" id="KW-0863">Zinc-finger</keyword>
<comment type="function">
    <text evidence="8">Required for box C/D snoRNAs accumulation involved in snoRNA processing, snoRNA transport to the nucleolus and ribosome biogenesis.</text>
</comment>
<evidence type="ECO:0000313" key="18">
    <source>
        <dbReference type="Proteomes" id="UP000008066"/>
    </source>
</evidence>
<dbReference type="KEGG" id="cthr:CTHT_0004710"/>
<dbReference type="PANTHER" id="PTHR13483">
    <property type="entry name" value="BOX C_D SNORNA PROTEIN 1-RELATED"/>
    <property type="match status" value="1"/>
</dbReference>
<evidence type="ECO:0000256" key="10">
    <source>
        <dbReference type="ARBA" id="ARBA00061949"/>
    </source>
</evidence>
<dbReference type="GO" id="GO:0070761">
    <property type="term" value="C:pre-snoRNP complex"/>
    <property type="evidence" value="ECO:0007669"/>
    <property type="project" value="TreeGrafter"/>
</dbReference>
<evidence type="ECO:0000256" key="6">
    <source>
        <dbReference type="ARBA" id="ARBA00022833"/>
    </source>
</evidence>
<organism evidence="18">
    <name type="scientific">Chaetomium thermophilum (strain DSM 1495 / CBS 144.50 / IMI 039719)</name>
    <name type="common">Thermochaetoides thermophila</name>
    <dbReference type="NCBI Taxonomy" id="759272"/>
    <lineage>
        <taxon>Eukaryota</taxon>
        <taxon>Fungi</taxon>
        <taxon>Dikarya</taxon>
        <taxon>Ascomycota</taxon>
        <taxon>Pezizomycotina</taxon>
        <taxon>Sordariomycetes</taxon>
        <taxon>Sordariomycetidae</taxon>
        <taxon>Sordariales</taxon>
        <taxon>Chaetomiaceae</taxon>
        <taxon>Thermochaetoides</taxon>
    </lineage>
</organism>
<evidence type="ECO:0000313" key="17">
    <source>
        <dbReference type="EMBL" id="EGS23769.1"/>
    </source>
</evidence>
<keyword evidence="4" id="KW-0479">Metal-binding</keyword>
<dbReference type="STRING" id="759272.G0RXY3"/>
<dbReference type="RefSeq" id="XP_006691011.1">
    <property type="nucleotide sequence ID" value="XM_006690948.1"/>
</dbReference>
<evidence type="ECO:0000256" key="1">
    <source>
        <dbReference type="ARBA" id="ARBA00022499"/>
    </source>
</evidence>
<dbReference type="PROSITE" id="PS51083">
    <property type="entry name" value="ZF_HIT"/>
    <property type="match status" value="1"/>
</dbReference>
<keyword evidence="7" id="KW-0832">Ubl conjugation</keyword>
<evidence type="ECO:0000259" key="16">
    <source>
        <dbReference type="PROSITE" id="PS51083"/>
    </source>
</evidence>
<evidence type="ECO:0000256" key="13">
    <source>
        <dbReference type="PROSITE-ProRule" id="PRU00453"/>
    </source>
</evidence>
<dbReference type="Pfam" id="PF25790">
    <property type="entry name" value="BCD1"/>
    <property type="match status" value="1"/>
</dbReference>
<comment type="similarity">
    <text evidence="9">Belongs to the BCD1 family.</text>
</comment>
<evidence type="ECO:0000256" key="9">
    <source>
        <dbReference type="ARBA" id="ARBA00049654"/>
    </source>
</evidence>
<dbReference type="InterPro" id="IPR057721">
    <property type="entry name" value="BCD1_alpha/beta"/>
</dbReference>
<evidence type="ECO:0000256" key="5">
    <source>
        <dbReference type="ARBA" id="ARBA00022771"/>
    </source>
</evidence>
<dbReference type="Proteomes" id="UP000008066">
    <property type="component" value="Unassembled WGS sequence"/>
</dbReference>
<dbReference type="GO" id="GO:0005634">
    <property type="term" value="C:nucleus"/>
    <property type="evidence" value="ECO:0007669"/>
    <property type="project" value="TreeGrafter"/>
</dbReference>
<reference evidence="17 18" key="1">
    <citation type="journal article" date="2011" name="Cell">
        <title>Insight into structure and assembly of the nuclear pore complex by utilizing the genome of a eukaryotic thermophile.</title>
        <authorList>
            <person name="Amlacher S."/>
            <person name="Sarges P."/>
            <person name="Flemming D."/>
            <person name="van Noort V."/>
            <person name="Kunze R."/>
            <person name="Devos D.P."/>
            <person name="Arumugam M."/>
            <person name="Bork P."/>
            <person name="Hurt E."/>
        </authorList>
    </citation>
    <scope>NUCLEOTIDE SEQUENCE [LARGE SCALE GENOMIC DNA]</scope>
    <source>
        <strain evidence="18">DSM 1495 / CBS 144.50 / IMI 039719</strain>
    </source>
</reference>
<dbReference type="SUPFAM" id="SSF144232">
    <property type="entry name" value="HIT/MYND zinc finger-like"/>
    <property type="match status" value="1"/>
</dbReference>
<evidence type="ECO:0000256" key="2">
    <source>
        <dbReference type="ARBA" id="ARBA00022517"/>
    </source>
</evidence>
<evidence type="ECO:0000256" key="7">
    <source>
        <dbReference type="ARBA" id="ARBA00022843"/>
    </source>
</evidence>
<evidence type="ECO:0000256" key="4">
    <source>
        <dbReference type="ARBA" id="ARBA00022723"/>
    </source>
</evidence>
<dbReference type="Gene3D" id="3.30.60.190">
    <property type="match status" value="1"/>
</dbReference>
<feature type="compositionally biased region" description="Low complexity" evidence="15">
    <location>
        <begin position="445"/>
        <end position="456"/>
    </location>
</feature>
<dbReference type="CDD" id="cd23023">
    <property type="entry name" value="zf-HIT_BCD1"/>
    <property type="match status" value="1"/>
</dbReference>
<dbReference type="InterPro" id="IPR051639">
    <property type="entry name" value="BCD1"/>
</dbReference>